<keyword evidence="2" id="KW-1133">Transmembrane helix</keyword>
<feature type="coiled-coil region" evidence="1">
    <location>
        <begin position="87"/>
        <end position="114"/>
    </location>
</feature>
<keyword evidence="1" id="KW-0175">Coiled coil</keyword>
<feature type="transmembrane region" description="Helical" evidence="2">
    <location>
        <begin position="61"/>
        <end position="87"/>
    </location>
</feature>
<dbReference type="Pfam" id="PF10066">
    <property type="entry name" value="DUF2304"/>
    <property type="match status" value="1"/>
</dbReference>
<keyword evidence="2" id="KW-0472">Membrane</keyword>
<keyword evidence="4" id="KW-1185">Reference proteome</keyword>
<feature type="transmembrane region" description="Helical" evidence="2">
    <location>
        <begin position="31"/>
        <end position="49"/>
    </location>
</feature>
<organism evidence="3 4">
    <name type="scientific">Paenibacillus marchantiophytorum</name>
    <dbReference type="NCBI Taxonomy" id="1619310"/>
    <lineage>
        <taxon>Bacteria</taxon>
        <taxon>Bacillati</taxon>
        <taxon>Bacillota</taxon>
        <taxon>Bacilli</taxon>
        <taxon>Bacillales</taxon>
        <taxon>Paenibacillaceae</taxon>
        <taxon>Paenibacillus</taxon>
    </lineage>
</organism>
<sequence>MNVYVLAIIFCLVFIFIAVELIRRQKLQEQYAILWLILGFVMALLSLFPSLLDQISYSLHIYYAPSLLFLLGLLFSLAFIMHLTLVISKLHRKLTRLIQEVALLQEQLRGKESNS</sequence>
<reference evidence="4" key="1">
    <citation type="journal article" date="2019" name="Int. J. Syst. Evol. Microbiol.">
        <title>The Global Catalogue of Microorganisms (GCM) 10K type strain sequencing project: providing services to taxonomists for standard genome sequencing and annotation.</title>
        <authorList>
            <consortium name="The Broad Institute Genomics Platform"/>
            <consortium name="The Broad Institute Genome Sequencing Center for Infectious Disease"/>
            <person name="Wu L."/>
            <person name="Ma J."/>
        </authorList>
    </citation>
    <scope>NUCLEOTIDE SEQUENCE [LARGE SCALE GENOMIC DNA]</scope>
    <source>
        <strain evidence="4">CGMCC 1.15043</strain>
    </source>
</reference>
<evidence type="ECO:0008006" key="5">
    <source>
        <dbReference type="Google" id="ProtNLM"/>
    </source>
</evidence>
<proteinExistence type="predicted"/>
<evidence type="ECO:0000256" key="2">
    <source>
        <dbReference type="SAM" id="Phobius"/>
    </source>
</evidence>
<evidence type="ECO:0000256" key="1">
    <source>
        <dbReference type="SAM" id="Coils"/>
    </source>
</evidence>
<feature type="transmembrane region" description="Helical" evidence="2">
    <location>
        <begin position="6"/>
        <end position="22"/>
    </location>
</feature>
<comment type="caution">
    <text evidence="3">The sequence shown here is derived from an EMBL/GenBank/DDBJ whole genome shotgun (WGS) entry which is preliminary data.</text>
</comment>
<dbReference type="Proteomes" id="UP000615455">
    <property type="component" value="Unassembled WGS sequence"/>
</dbReference>
<name>A0ABQ2BRF4_9BACL</name>
<accession>A0ABQ2BRF4</accession>
<keyword evidence="2" id="KW-0812">Transmembrane</keyword>
<protein>
    <recommendedName>
        <fullName evidence="5">DUF2304 domain-containing protein</fullName>
    </recommendedName>
</protein>
<dbReference type="EMBL" id="BMHE01000001">
    <property type="protein sequence ID" value="GGI43181.1"/>
    <property type="molecule type" value="Genomic_DNA"/>
</dbReference>
<evidence type="ECO:0000313" key="3">
    <source>
        <dbReference type="EMBL" id="GGI43181.1"/>
    </source>
</evidence>
<gene>
    <name evidence="3" type="ORF">GCM10008018_00770</name>
</gene>
<evidence type="ECO:0000313" key="4">
    <source>
        <dbReference type="Proteomes" id="UP000615455"/>
    </source>
</evidence>
<dbReference type="RefSeq" id="WP_189006055.1">
    <property type="nucleotide sequence ID" value="NZ_BMHE01000001.1"/>
</dbReference>
<dbReference type="InterPro" id="IPR019277">
    <property type="entry name" value="DUF2304"/>
</dbReference>